<dbReference type="PROSITE" id="PS51257">
    <property type="entry name" value="PROKAR_LIPOPROTEIN"/>
    <property type="match status" value="1"/>
</dbReference>
<evidence type="ECO:0000256" key="1">
    <source>
        <dbReference type="SAM" id="Phobius"/>
    </source>
</evidence>
<feature type="chain" id="PRO_5012440969" evidence="2">
    <location>
        <begin position="16"/>
        <end position="181"/>
    </location>
</feature>
<comment type="caution">
    <text evidence="3">The sequence shown here is derived from an EMBL/GenBank/DDBJ whole genome shotgun (WGS) entry which is preliminary data.</text>
</comment>
<keyword evidence="2" id="KW-0732">Signal</keyword>
<gene>
    <name evidence="3" type="ORF">D917_05836</name>
</gene>
<dbReference type="AlphaFoldDB" id="A0A1Y3EW06"/>
<feature type="transmembrane region" description="Helical" evidence="1">
    <location>
        <begin position="39"/>
        <end position="59"/>
    </location>
</feature>
<keyword evidence="1" id="KW-1133">Transmembrane helix</keyword>
<dbReference type="Proteomes" id="UP000243006">
    <property type="component" value="Unassembled WGS sequence"/>
</dbReference>
<feature type="signal peptide" evidence="2">
    <location>
        <begin position="1"/>
        <end position="15"/>
    </location>
</feature>
<evidence type="ECO:0000313" key="3">
    <source>
        <dbReference type="EMBL" id="OUC48960.1"/>
    </source>
</evidence>
<proteinExistence type="predicted"/>
<evidence type="ECO:0000256" key="2">
    <source>
        <dbReference type="SAM" id="SignalP"/>
    </source>
</evidence>
<keyword evidence="1" id="KW-0812">Transmembrane</keyword>
<dbReference type="EMBL" id="LVZM01001735">
    <property type="protein sequence ID" value="OUC48960.1"/>
    <property type="molecule type" value="Genomic_DNA"/>
</dbReference>
<accession>A0A1Y3EW06</accession>
<name>A0A1Y3EW06_9BILA</name>
<sequence length="181" mass="20816">MKFTFFVICLGLSAACNCSLEEVASQRVVDELGRPVAPAYLGHYIFVALLFCYFTTLIMKTFLDVIELYGDDLNRYPTPPIAVLPRYEYEISDDSDDGRPTTFVEFRSKHRISYLAKIHHYRTYISSTVNAEENLFYTDIYSLVSSFHYCASQSLAMMQRLVQILQKNMLMHGAKVKCTLN</sequence>
<keyword evidence="1" id="KW-0472">Membrane</keyword>
<protein>
    <submittedName>
        <fullName evidence="3">Uncharacterized protein</fullName>
    </submittedName>
</protein>
<organism evidence="3 4">
    <name type="scientific">Trichinella nativa</name>
    <dbReference type="NCBI Taxonomy" id="6335"/>
    <lineage>
        <taxon>Eukaryota</taxon>
        <taxon>Metazoa</taxon>
        <taxon>Ecdysozoa</taxon>
        <taxon>Nematoda</taxon>
        <taxon>Enoplea</taxon>
        <taxon>Dorylaimia</taxon>
        <taxon>Trichinellida</taxon>
        <taxon>Trichinellidae</taxon>
        <taxon>Trichinella</taxon>
    </lineage>
</organism>
<reference evidence="3 4" key="1">
    <citation type="submission" date="2015-04" db="EMBL/GenBank/DDBJ databases">
        <title>Draft genome of the roundworm Trichinella nativa.</title>
        <authorList>
            <person name="Mitreva M."/>
        </authorList>
    </citation>
    <scope>NUCLEOTIDE SEQUENCE [LARGE SCALE GENOMIC DNA]</scope>
    <source>
        <strain evidence="3 4">ISS45</strain>
    </source>
</reference>
<evidence type="ECO:0000313" key="4">
    <source>
        <dbReference type="Proteomes" id="UP000243006"/>
    </source>
</evidence>